<dbReference type="Proteomes" id="UP000663873">
    <property type="component" value="Unassembled WGS sequence"/>
</dbReference>
<dbReference type="AlphaFoldDB" id="A0A820JVQ2"/>
<proteinExistence type="predicted"/>
<evidence type="ECO:0000313" key="4">
    <source>
        <dbReference type="Proteomes" id="UP000663873"/>
    </source>
</evidence>
<gene>
    <name evidence="3" type="ORF">UJA718_LOCUS14670</name>
</gene>
<feature type="domain" description="DUF1868" evidence="2">
    <location>
        <begin position="72"/>
        <end position="135"/>
    </location>
</feature>
<dbReference type="SUPFAM" id="SSF55144">
    <property type="entry name" value="LigT-like"/>
    <property type="match status" value="1"/>
</dbReference>
<dbReference type="Gene3D" id="3.90.1140.10">
    <property type="entry name" value="Cyclic phosphodiesterase"/>
    <property type="match status" value="1"/>
</dbReference>
<dbReference type="Pfam" id="PF08975">
    <property type="entry name" value="2H-phosphodiest"/>
    <property type="match status" value="1"/>
</dbReference>
<feature type="coiled-coil region" evidence="1">
    <location>
        <begin position="125"/>
        <end position="155"/>
    </location>
</feature>
<dbReference type="InterPro" id="IPR009097">
    <property type="entry name" value="Cyclic_Pdiesterase"/>
</dbReference>
<sequence length="265" mass="31766">MTRLTVIKLVRSASYVYMDLHDFITITTTELYDIYSLIAYGLILFNRYIFQPSPNVYFPFQIYPAYNTVIQANGIFLQNPGYKILQMVKHRLSDKFTEFHDFLQYQDELKQYFTLVPRTSYHITLADFRNNTNLTKESINELQEEQKRMDKYNTTVNCDGKDIFIIHTSEIRMTIELDNAYVARIKRYHRRWSKKFPEIISNLYTPFYITIGYQYKNLPNVTVLKEFSRLLRDWEGIPFDIELDSITICSYQDAITYEPILHRKH</sequence>
<dbReference type="InterPro" id="IPR015069">
    <property type="entry name" value="2H-PEstase_DUF1868"/>
</dbReference>
<evidence type="ECO:0000313" key="3">
    <source>
        <dbReference type="EMBL" id="CAF4333771.1"/>
    </source>
</evidence>
<accession>A0A820JVQ2</accession>
<keyword evidence="4" id="KW-1185">Reference proteome</keyword>
<organism evidence="3 4">
    <name type="scientific">Rotaria socialis</name>
    <dbReference type="NCBI Taxonomy" id="392032"/>
    <lineage>
        <taxon>Eukaryota</taxon>
        <taxon>Metazoa</taxon>
        <taxon>Spiralia</taxon>
        <taxon>Gnathifera</taxon>
        <taxon>Rotifera</taxon>
        <taxon>Eurotatoria</taxon>
        <taxon>Bdelloidea</taxon>
        <taxon>Philodinida</taxon>
        <taxon>Philodinidae</taxon>
        <taxon>Rotaria</taxon>
    </lineage>
</organism>
<protein>
    <recommendedName>
        <fullName evidence="2">DUF1868 domain-containing protein</fullName>
    </recommendedName>
</protein>
<evidence type="ECO:0000259" key="2">
    <source>
        <dbReference type="Pfam" id="PF08975"/>
    </source>
</evidence>
<evidence type="ECO:0000256" key="1">
    <source>
        <dbReference type="SAM" id="Coils"/>
    </source>
</evidence>
<reference evidence="3" key="1">
    <citation type="submission" date="2021-02" db="EMBL/GenBank/DDBJ databases">
        <authorList>
            <person name="Nowell W R."/>
        </authorList>
    </citation>
    <scope>NUCLEOTIDE SEQUENCE</scope>
</reference>
<comment type="caution">
    <text evidence="3">The sequence shown here is derived from an EMBL/GenBank/DDBJ whole genome shotgun (WGS) entry which is preliminary data.</text>
</comment>
<name>A0A820JVQ2_9BILA</name>
<keyword evidence="1" id="KW-0175">Coiled coil</keyword>
<dbReference type="EMBL" id="CAJOBP010002093">
    <property type="protein sequence ID" value="CAF4333771.1"/>
    <property type="molecule type" value="Genomic_DNA"/>
</dbReference>